<keyword evidence="2" id="KW-0732">Signal</keyword>
<comment type="caution">
    <text evidence="3">The sequence shown here is derived from an EMBL/GenBank/DDBJ whole genome shotgun (WGS) entry which is preliminary data.</text>
</comment>
<evidence type="ECO:0000313" key="4">
    <source>
        <dbReference type="Proteomes" id="UP000239724"/>
    </source>
</evidence>
<feature type="signal peptide" evidence="2">
    <location>
        <begin position="1"/>
        <end position="27"/>
    </location>
</feature>
<feature type="region of interest" description="Disordered" evidence="1">
    <location>
        <begin position="28"/>
        <end position="112"/>
    </location>
</feature>
<dbReference type="EMBL" id="NHRY01000216">
    <property type="protein sequence ID" value="PPQ30143.1"/>
    <property type="molecule type" value="Genomic_DNA"/>
</dbReference>
<evidence type="ECO:0000256" key="1">
    <source>
        <dbReference type="SAM" id="MobiDB-lite"/>
    </source>
</evidence>
<dbReference type="AlphaFoldDB" id="A0A2S6N692"/>
<name>A0A2S6N692_RHOGL</name>
<dbReference type="Proteomes" id="UP000239724">
    <property type="component" value="Unassembled WGS sequence"/>
</dbReference>
<sequence length="112" mass="10805">MMIAISRTLLLSAALTAAPLVAAIAQANGPGSNYESNRSTATTGAGHNGGKFGMNTGNAGSGATTGADSAAASGEMAGASGHTLVAPSQTNHPDATVHMRRSQSGNGHSGGQ</sequence>
<evidence type="ECO:0000313" key="3">
    <source>
        <dbReference type="EMBL" id="PPQ30143.1"/>
    </source>
</evidence>
<feature type="compositionally biased region" description="Low complexity" evidence="1">
    <location>
        <begin position="53"/>
        <end position="81"/>
    </location>
</feature>
<dbReference type="RefSeq" id="WP_104520548.1">
    <property type="nucleotide sequence ID" value="NZ_NHRY01000216.1"/>
</dbReference>
<organism evidence="3 4">
    <name type="scientific">Rhodopila globiformis</name>
    <name type="common">Rhodopseudomonas globiformis</name>
    <dbReference type="NCBI Taxonomy" id="1071"/>
    <lineage>
        <taxon>Bacteria</taxon>
        <taxon>Pseudomonadati</taxon>
        <taxon>Pseudomonadota</taxon>
        <taxon>Alphaproteobacteria</taxon>
        <taxon>Acetobacterales</taxon>
        <taxon>Acetobacteraceae</taxon>
        <taxon>Rhodopila</taxon>
    </lineage>
</organism>
<gene>
    <name evidence="3" type="ORF">CCS01_19790</name>
</gene>
<evidence type="ECO:0000256" key="2">
    <source>
        <dbReference type="SAM" id="SignalP"/>
    </source>
</evidence>
<protein>
    <submittedName>
        <fullName evidence="3">Uncharacterized protein</fullName>
    </submittedName>
</protein>
<proteinExistence type="predicted"/>
<feature type="compositionally biased region" description="Polar residues" evidence="1">
    <location>
        <begin position="29"/>
        <end position="45"/>
    </location>
</feature>
<feature type="chain" id="PRO_5015490627" evidence="2">
    <location>
        <begin position="28"/>
        <end position="112"/>
    </location>
</feature>
<keyword evidence="4" id="KW-1185">Reference proteome</keyword>
<reference evidence="3 4" key="1">
    <citation type="journal article" date="2018" name="Arch. Microbiol.">
        <title>New insights into the metabolic potential of the phototrophic purple bacterium Rhodopila globiformis DSM 161(T) from its draft genome sequence and evidence for a vanadium-dependent nitrogenase.</title>
        <authorList>
            <person name="Imhoff J.F."/>
            <person name="Rahn T."/>
            <person name="Kunzel S."/>
            <person name="Neulinger S.C."/>
        </authorList>
    </citation>
    <scope>NUCLEOTIDE SEQUENCE [LARGE SCALE GENOMIC DNA]</scope>
    <source>
        <strain evidence="3 4">DSM 161</strain>
    </source>
</reference>
<accession>A0A2S6N692</accession>